<dbReference type="InterPro" id="IPR039008">
    <property type="entry name" value="IF_rod_dom"/>
</dbReference>
<dbReference type="PANTHER" id="PTHR45721:SF5">
    <property type="entry name" value="PRELAMIN-A_C"/>
    <property type="match status" value="1"/>
</dbReference>
<keyword evidence="17" id="KW-1185">Reference proteome</keyword>
<dbReference type="GO" id="GO:0006998">
    <property type="term" value="P:nuclear envelope organization"/>
    <property type="evidence" value="ECO:0007669"/>
    <property type="project" value="TreeGrafter"/>
</dbReference>
<dbReference type="GO" id="GO:0007097">
    <property type="term" value="P:nuclear migration"/>
    <property type="evidence" value="ECO:0007669"/>
    <property type="project" value="TreeGrafter"/>
</dbReference>
<keyword evidence="4" id="KW-0597">Phosphoprotein</keyword>
<sequence length="652" mass="72963">METPSQKRSSRGPTGSVSPARITRMQEKEELCNLNDRLAVYIDKVRSLEVENAGLRLRISESESMVSRDLSGMKVAYETELADARKTLDQVAKERARLQLELGKIREEHKELKARNAKKESDLEAALARLRDLEALLNSKDASLTTALGEKRALEAEVKDLKAQLAKLEGNLADAKKQLQDEMLRRVDAENRLQTLKEELEFQKNIYNEELRESKRRHESRIVEIDSGRQKEFDSKLAEALSDLRAQHEDQVRLYKEELEKTYNCKLENARQSADRNSHLVGAAHEELQQTRIRVEGLSGQLSQLQKQLSLSESKVRELEESLSRERDLTRRRLEDKEREMAEIRARMQQQLDEYQELLDIKLALDMEINAYRKLLEGEEERLRLSPSPPPTKVTVTRTSGSGHSHTSRLLHSSAAAATASSSRNSSGTGSTKKRRLNDNDSETSSMVGGTVTKTRISQHASASGRITVDEVDLEGKFVRLSNKADEDQPLGNWQVKRQSGNAAPIVYKFPPKFVLKAGATVTIWAASSGGSHNPPTDLLWKTQNTWGTGDLLQTSLISSHGEEMAMRKVTRTLFHDEDDDEMGAHSTSGGDNEYNLRSRTVICDSCGQPSDRGAGACSSGGLPEGLVGHSFFMGTNEPRQGRTKPENCSVM</sequence>
<dbReference type="GO" id="GO:0051664">
    <property type="term" value="P:nuclear pore localization"/>
    <property type="evidence" value="ECO:0007669"/>
    <property type="project" value="TreeGrafter"/>
</dbReference>
<keyword evidence="7" id="KW-0539">Nucleus</keyword>
<dbReference type="PANTHER" id="PTHR45721">
    <property type="entry name" value="LAMIN DM0-RELATED"/>
    <property type="match status" value="1"/>
</dbReference>
<feature type="domain" description="IF rod" evidence="15">
    <location>
        <begin position="27"/>
        <end position="383"/>
    </location>
</feature>
<evidence type="ECO:0000256" key="12">
    <source>
        <dbReference type="SAM" id="Coils"/>
    </source>
</evidence>
<keyword evidence="3" id="KW-0488">Methylation</keyword>
<evidence type="ECO:0000256" key="2">
    <source>
        <dbReference type="ARBA" id="ARBA00004642"/>
    </source>
</evidence>
<dbReference type="GO" id="GO:0005882">
    <property type="term" value="C:intermediate filament"/>
    <property type="evidence" value="ECO:0007669"/>
    <property type="project" value="UniProtKB-KW"/>
</dbReference>
<evidence type="ECO:0000259" key="15">
    <source>
        <dbReference type="PROSITE" id="PS51842"/>
    </source>
</evidence>
<evidence type="ECO:0000256" key="8">
    <source>
        <dbReference type="ARBA" id="ARBA00023288"/>
    </source>
</evidence>
<evidence type="ECO:0000313" key="16">
    <source>
        <dbReference type="EMBL" id="KAK2844979.1"/>
    </source>
</evidence>
<feature type="coiled-coil region" evidence="12">
    <location>
        <begin position="74"/>
        <end position="258"/>
    </location>
</feature>
<protein>
    <recommendedName>
        <fullName evidence="18">Lamin A/C</fullName>
    </recommendedName>
</protein>
<feature type="region of interest" description="Disordered" evidence="13">
    <location>
        <begin position="1"/>
        <end position="22"/>
    </location>
</feature>
<evidence type="ECO:0000313" key="17">
    <source>
        <dbReference type="Proteomes" id="UP001187415"/>
    </source>
</evidence>
<gene>
    <name evidence="16" type="ORF">Q5P01_011638</name>
</gene>
<dbReference type="GO" id="GO:0005654">
    <property type="term" value="C:nucleoplasm"/>
    <property type="evidence" value="ECO:0007669"/>
    <property type="project" value="UniProtKB-SubCell"/>
</dbReference>
<dbReference type="Gene3D" id="2.60.40.1260">
    <property type="entry name" value="Lamin Tail domain"/>
    <property type="match status" value="1"/>
</dbReference>
<dbReference type="GO" id="GO:0005200">
    <property type="term" value="F:structural constituent of cytoskeleton"/>
    <property type="evidence" value="ECO:0007669"/>
    <property type="project" value="TreeGrafter"/>
</dbReference>
<evidence type="ECO:0000256" key="13">
    <source>
        <dbReference type="SAM" id="MobiDB-lite"/>
    </source>
</evidence>
<comment type="subcellular location">
    <subcellularLocation>
        <location evidence="10">Nucleus lamina</location>
    </subcellularLocation>
    <subcellularLocation>
        <location evidence="1">Nucleus matrix</location>
    </subcellularLocation>
    <subcellularLocation>
        <location evidence="2">Nucleus</location>
        <location evidence="2">Nucleoplasm</location>
    </subcellularLocation>
</comment>
<dbReference type="Gene3D" id="1.20.5.500">
    <property type="entry name" value="Single helix bin"/>
    <property type="match status" value="1"/>
</dbReference>
<dbReference type="PROSITE" id="PS00226">
    <property type="entry name" value="IF_ROD_1"/>
    <property type="match status" value="1"/>
</dbReference>
<dbReference type="AlphaFoldDB" id="A0AA88SVW6"/>
<keyword evidence="6 12" id="KW-0175">Coiled coil</keyword>
<comment type="caution">
    <text evidence="16">The sequence shown here is derived from an EMBL/GenBank/DDBJ whole genome shotgun (WGS) entry which is preliminary data.</text>
</comment>
<feature type="domain" description="LTD" evidence="14">
    <location>
        <begin position="455"/>
        <end position="572"/>
    </location>
</feature>
<accession>A0AA88SVW6</accession>
<dbReference type="GO" id="GO:0016363">
    <property type="term" value="C:nuclear matrix"/>
    <property type="evidence" value="ECO:0007669"/>
    <property type="project" value="UniProtKB-SubCell"/>
</dbReference>
<dbReference type="Pfam" id="PF00932">
    <property type="entry name" value="LTD"/>
    <property type="match status" value="1"/>
</dbReference>
<dbReference type="EMBL" id="JAUPFM010000008">
    <property type="protein sequence ID" value="KAK2844979.1"/>
    <property type="molecule type" value="Genomic_DNA"/>
</dbReference>
<keyword evidence="5 11" id="KW-0403">Intermediate filament</keyword>
<dbReference type="InterPro" id="IPR018039">
    <property type="entry name" value="IF_conserved"/>
</dbReference>
<evidence type="ECO:0000256" key="9">
    <source>
        <dbReference type="ARBA" id="ARBA00023289"/>
    </source>
</evidence>
<dbReference type="SUPFAM" id="SSF74853">
    <property type="entry name" value="Lamin A/C globular tail domain"/>
    <property type="match status" value="1"/>
</dbReference>
<dbReference type="GO" id="GO:0031507">
    <property type="term" value="P:heterochromatin formation"/>
    <property type="evidence" value="ECO:0007669"/>
    <property type="project" value="TreeGrafter"/>
</dbReference>
<evidence type="ECO:0000259" key="14">
    <source>
        <dbReference type="PROSITE" id="PS51841"/>
    </source>
</evidence>
<keyword evidence="9" id="KW-0636">Prenylation</keyword>
<organism evidence="16 17">
    <name type="scientific">Channa striata</name>
    <name type="common">Snakehead murrel</name>
    <name type="synonym">Ophicephalus striatus</name>
    <dbReference type="NCBI Taxonomy" id="64152"/>
    <lineage>
        <taxon>Eukaryota</taxon>
        <taxon>Metazoa</taxon>
        <taxon>Chordata</taxon>
        <taxon>Craniata</taxon>
        <taxon>Vertebrata</taxon>
        <taxon>Euteleostomi</taxon>
        <taxon>Actinopterygii</taxon>
        <taxon>Neopterygii</taxon>
        <taxon>Teleostei</taxon>
        <taxon>Neoteleostei</taxon>
        <taxon>Acanthomorphata</taxon>
        <taxon>Anabantaria</taxon>
        <taxon>Anabantiformes</taxon>
        <taxon>Channoidei</taxon>
        <taxon>Channidae</taxon>
        <taxon>Channa</taxon>
    </lineage>
</organism>
<dbReference type="PROSITE" id="PS51842">
    <property type="entry name" value="IF_ROD_2"/>
    <property type="match status" value="1"/>
</dbReference>
<dbReference type="FunFam" id="1.20.5.170:FF:000033">
    <property type="entry name" value="Lamin A/C"/>
    <property type="match status" value="1"/>
</dbReference>
<evidence type="ECO:0000256" key="6">
    <source>
        <dbReference type="ARBA" id="ARBA00023054"/>
    </source>
</evidence>
<comment type="similarity">
    <text evidence="11">Belongs to the intermediate filament family.</text>
</comment>
<dbReference type="GO" id="GO:0005652">
    <property type="term" value="C:nuclear lamina"/>
    <property type="evidence" value="ECO:0007669"/>
    <property type="project" value="UniProtKB-SubCell"/>
</dbReference>
<reference evidence="16" key="1">
    <citation type="submission" date="2023-07" db="EMBL/GenBank/DDBJ databases">
        <title>Chromosome-level Genome Assembly of Striped Snakehead (Channa striata).</title>
        <authorList>
            <person name="Liu H."/>
        </authorList>
    </citation>
    <scope>NUCLEOTIDE SEQUENCE</scope>
    <source>
        <strain evidence="16">Gz</strain>
        <tissue evidence="16">Muscle</tissue>
    </source>
</reference>
<dbReference type="GO" id="GO:0090435">
    <property type="term" value="P:protein localization to nuclear envelope"/>
    <property type="evidence" value="ECO:0007669"/>
    <property type="project" value="TreeGrafter"/>
</dbReference>
<dbReference type="Gene3D" id="1.20.5.1160">
    <property type="entry name" value="Vasodilator-stimulated phosphoprotein"/>
    <property type="match status" value="1"/>
</dbReference>
<evidence type="ECO:0000256" key="1">
    <source>
        <dbReference type="ARBA" id="ARBA00004109"/>
    </source>
</evidence>
<evidence type="ECO:0000256" key="10">
    <source>
        <dbReference type="ARBA" id="ARBA00024186"/>
    </source>
</evidence>
<dbReference type="Pfam" id="PF00038">
    <property type="entry name" value="Filament"/>
    <property type="match status" value="1"/>
</dbReference>
<proteinExistence type="inferred from homology"/>
<feature type="region of interest" description="Disordered" evidence="13">
    <location>
        <begin position="380"/>
        <end position="455"/>
    </location>
</feature>
<feature type="compositionally biased region" description="Polar residues" evidence="13">
    <location>
        <begin position="1"/>
        <end position="17"/>
    </location>
</feature>
<keyword evidence="8" id="KW-0449">Lipoprotein</keyword>
<dbReference type="Proteomes" id="UP001187415">
    <property type="component" value="Unassembled WGS sequence"/>
</dbReference>
<dbReference type="SUPFAM" id="SSF64593">
    <property type="entry name" value="Intermediate filament protein, coiled coil region"/>
    <property type="match status" value="2"/>
</dbReference>
<evidence type="ECO:0000256" key="7">
    <source>
        <dbReference type="ARBA" id="ARBA00023242"/>
    </source>
</evidence>
<feature type="compositionally biased region" description="Low complexity" evidence="13">
    <location>
        <begin position="393"/>
        <end position="431"/>
    </location>
</feature>
<dbReference type="PROSITE" id="PS51841">
    <property type="entry name" value="LTD"/>
    <property type="match status" value="1"/>
</dbReference>
<dbReference type="SMART" id="SM01391">
    <property type="entry name" value="Filament"/>
    <property type="match status" value="1"/>
</dbReference>
<dbReference type="Gene3D" id="1.20.5.170">
    <property type="match status" value="1"/>
</dbReference>
<dbReference type="InterPro" id="IPR001322">
    <property type="entry name" value="Lamin_tail_dom"/>
</dbReference>
<evidence type="ECO:0000256" key="5">
    <source>
        <dbReference type="ARBA" id="ARBA00022754"/>
    </source>
</evidence>
<evidence type="ECO:0008006" key="18">
    <source>
        <dbReference type="Google" id="ProtNLM"/>
    </source>
</evidence>
<evidence type="ECO:0000256" key="11">
    <source>
        <dbReference type="RuleBase" id="RU000685"/>
    </source>
</evidence>
<evidence type="ECO:0000256" key="4">
    <source>
        <dbReference type="ARBA" id="ARBA00022553"/>
    </source>
</evidence>
<evidence type="ECO:0000256" key="3">
    <source>
        <dbReference type="ARBA" id="ARBA00022481"/>
    </source>
</evidence>
<dbReference type="InterPro" id="IPR036415">
    <property type="entry name" value="Lamin_tail_dom_sf"/>
</dbReference>
<name>A0AA88SVW6_CHASR</name>
<feature type="compositionally biased region" description="Polar residues" evidence="13">
    <location>
        <begin position="443"/>
        <end position="455"/>
    </location>
</feature>
<feature type="coiled-coil region" evidence="12">
    <location>
        <begin position="288"/>
        <end position="365"/>
    </location>
</feature>